<proteinExistence type="predicted"/>
<keyword evidence="4" id="KW-1185">Reference proteome</keyword>
<organism evidence="3 4">
    <name type="scientific">Blautia ammoniilytica</name>
    <dbReference type="NCBI Taxonomy" id="2981782"/>
    <lineage>
        <taxon>Bacteria</taxon>
        <taxon>Bacillati</taxon>
        <taxon>Bacillota</taxon>
        <taxon>Clostridia</taxon>
        <taxon>Lachnospirales</taxon>
        <taxon>Lachnospiraceae</taxon>
        <taxon>Blautia</taxon>
    </lineage>
</organism>
<gene>
    <name evidence="3" type="ORF">OCV61_08050</name>
</gene>
<feature type="compositionally biased region" description="Polar residues" evidence="1">
    <location>
        <begin position="105"/>
        <end position="117"/>
    </location>
</feature>
<protein>
    <submittedName>
        <fullName evidence="3">Uncharacterized protein</fullName>
    </submittedName>
</protein>
<keyword evidence="2" id="KW-1133">Transmembrane helix</keyword>
<evidence type="ECO:0000256" key="2">
    <source>
        <dbReference type="SAM" id="Phobius"/>
    </source>
</evidence>
<sequence>MREKILQILKRISYSVKKSIRRKRQLWIRGGIMAVGLLVIVIFIGKCACSKKPAGTQDESSMGVMTITVAPSPTPTEIPRQVSSDAAATNGNVTMVNEYLVQKGKGSSTKADNSSATDNNGSGEDSDTSGTNGDGSTDGTE</sequence>
<evidence type="ECO:0000313" key="4">
    <source>
        <dbReference type="Proteomes" id="UP001652409"/>
    </source>
</evidence>
<evidence type="ECO:0000256" key="1">
    <source>
        <dbReference type="SAM" id="MobiDB-lite"/>
    </source>
</evidence>
<feature type="transmembrane region" description="Helical" evidence="2">
    <location>
        <begin position="26"/>
        <end position="45"/>
    </location>
</feature>
<name>A0ABT2TT00_9FIRM</name>
<dbReference type="EMBL" id="JAOQJL010000013">
    <property type="protein sequence ID" value="MCU6765365.1"/>
    <property type="molecule type" value="Genomic_DNA"/>
</dbReference>
<dbReference type="RefSeq" id="WP_158421396.1">
    <property type="nucleotide sequence ID" value="NZ_JAOQJL010000013.1"/>
</dbReference>
<reference evidence="3 4" key="1">
    <citation type="journal article" date="2021" name="ISME Commun">
        <title>Automated analysis of genomic sequences facilitates high-throughput and comprehensive description of bacteria.</title>
        <authorList>
            <person name="Hitch T.C.A."/>
        </authorList>
    </citation>
    <scope>NUCLEOTIDE SEQUENCE [LARGE SCALE GENOMIC DNA]</scope>
    <source>
        <strain evidence="3 4">Sanger_23</strain>
    </source>
</reference>
<keyword evidence="2" id="KW-0472">Membrane</keyword>
<dbReference type="Proteomes" id="UP001652409">
    <property type="component" value="Unassembled WGS sequence"/>
</dbReference>
<feature type="region of interest" description="Disordered" evidence="1">
    <location>
        <begin position="104"/>
        <end position="141"/>
    </location>
</feature>
<comment type="caution">
    <text evidence="3">The sequence shown here is derived from an EMBL/GenBank/DDBJ whole genome shotgun (WGS) entry which is preliminary data.</text>
</comment>
<accession>A0ABT2TT00</accession>
<evidence type="ECO:0000313" key="3">
    <source>
        <dbReference type="EMBL" id="MCU6765365.1"/>
    </source>
</evidence>
<keyword evidence="2" id="KW-0812">Transmembrane</keyword>
<feature type="compositionally biased region" description="Low complexity" evidence="1">
    <location>
        <begin position="118"/>
        <end position="141"/>
    </location>
</feature>